<sequence length="76" mass="8465">MAYTNGYRAYLQKEDVSRVQLRVPKEIVDAIDNFGIPKGFRSRNAAIIYLIERGLADAKKAPEHGLGNRSDASKAE</sequence>
<evidence type="ECO:0000313" key="2">
    <source>
        <dbReference type="Proteomes" id="UP000287385"/>
    </source>
</evidence>
<proteinExistence type="predicted"/>
<protein>
    <recommendedName>
        <fullName evidence="3">Ribbon-helix-helix protein CopG domain-containing protein</fullName>
    </recommendedName>
</protein>
<evidence type="ECO:0000313" key="1">
    <source>
        <dbReference type="EMBL" id="GCD64407.1"/>
    </source>
</evidence>
<dbReference type="Proteomes" id="UP000287385">
    <property type="component" value="Unassembled WGS sequence"/>
</dbReference>
<dbReference type="AlphaFoldDB" id="A0A401X9J8"/>
<organism evidence="1 2">
    <name type="scientific">Acetobacter pasteurianus NBRC 3278</name>
    <dbReference type="NCBI Taxonomy" id="1226660"/>
    <lineage>
        <taxon>Bacteria</taxon>
        <taxon>Pseudomonadati</taxon>
        <taxon>Pseudomonadota</taxon>
        <taxon>Alphaproteobacteria</taxon>
        <taxon>Acetobacterales</taxon>
        <taxon>Acetobacteraceae</taxon>
        <taxon>Acetobacter</taxon>
    </lineage>
</organism>
<name>A0A401X9J8_ACEPA</name>
<gene>
    <name evidence="1" type="ORF">NBRC3278_3500</name>
</gene>
<dbReference type="RefSeq" id="WP_259328829.1">
    <property type="nucleotide sequence ID" value="NZ_BDEV01000220.1"/>
</dbReference>
<evidence type="ECO:0008006" key="3">
    <source>
        <dbReference type="Google" id="ProtNLM"/>
    </source>
</evidence>
<keyword evidence="2" id="KW-1185">Reference proteome</keyword>
<comment type="caution">
    <text evidence="1">The sequence shown here is derived from an EMBL/GenBank/DDBJ whole genome shotgun (WGS) entry which is preliminary data.</text>
</comment>
<dbReference type="EMBL" id="BDEV01000220">
    <property type="protein sequence ID" value="GCD64407.1"/>
    <property type="molecule type" value="Genomic_DNA"/>
</dbReference>
<reference evidence="1 2" key="1">
    <citation type="submission" date="2016-06" db="EMBL/GenBank/DDBJ databases">
        <title>Acetobacter pasteurianus NBRC 3278 whole genome sequencing project.</title>
        <authorList>
            <person name="Matsutani M."/>
            <person name="Shiwa Y."/>
            <person name="Okamoto-Kainuma A."/>
            <person name="Ishikawa M."/>
            <person name="Koizumi Y."/>
            <person name="Yoshikawa H."/>
            <person name="Yakushi T."/>
            <person name="Matsushita K."/>
        </authorList>
    </citation>
    <scope>NUCLEOTIDE SEQUENCE [LARGE SCALE GENOMIC DNA]</scope>
    <source>
        <strain evidence="1 2">NBRC 3278</strain>
    </source>
</reference>
<accession>A0A401X9J8</accession>